<dbReference type="FunCoup" id="A5DZA4">
    <property type="interactions" value="24"/>
</dbReference>
<dbReference type="GO" id="GO:0005675">
    <property type="term" value="C:transcription factor TFIIH holo complex"/>
    <property type="evidence" value="ECO:0007669"/>
    <property type="project" value="TreeGrafter"/>
</dbReference>
<dbReference type="eggNOG" id="ENOG502SAHB">
    <property type="taxonomic scope" value="Eukaryota"/>
</dbReference>
<sequence>MQEPPSETPGSPLHPAPNEEIDPLSLPTTQLENNDIDLNPELYSDNNNVNLGNSNSNNNDNINNDNNGATDYYTEPNLTSNNINGNNSNIANYEDYGKNNSKGLLQQLNLRSAALETENLKQSFESPERQNTVLPLQTKLIHQITEPFQQIYLQFKNNFDSSPQAHPITSAQESRFINIIDEQLLQIQRKFVKQQSDTKITYSCSNLIMDLDGVLDTLWLLIQLKQRLFGQQDYYIKILGDLEDYINHYRRIFDEIWIESNVQGKFLDLEMKKVEAFFKFLQKLDLQLSLLIDGYYLHSGKVQTVNLDADTQQQKQSIGQDLQRFSSTGLTRLLLIISRTRLAIIEKIDAVRVKVLQQEIRDLLELEVSRIFEGVLERS</sequence>
<accession>A5DZA4</accession>
<dbReference type="HOGENOM" id="CLU_061844_0_0_1"/>
<proteinExistence type="predicted"/>
<organism evidence="2 3">
    <name type="scientific">Lodderomyces elongisporus (strain ATCC 11503 / CBS 2605 / JCM 1781 / NBRC 1676 / NRRL YB-4239)</name>
    <name type="common">Yeast</name>
    <name type="synonym">Saccharomyces elongisporus</name>
    <dbReference type="NCBI Taxonomy" id="379508"/>
    <lineage>
        <taxon>Eukaryota</taxon>
        <taxon>Fungi</taxon>
        <taxon>Dikarya</taxon>
        <taxon>Ascomycota</taxon>
        <taxon>Saccharomycotina</taxon>
        <taxon>Pichiomycetes</taxon>
        <taxon>Debaryomycetaceae</taxon>
        <taxon>Candida/Lodderomyces clade</taxon>
        <taxon>Lodderomyces</taxon>
    </lineage>
</organism>
<dbReference type="GeneID" id="5233445"/>
<evidence type="ECO:0000313" key="3">
    <source>
        <dbReference type="Proteomes" id="UP000001996"/>
    </source>
</evidence>
<keyword evidence="3" id="KW-1185">Reference proteome</keyword>
<dbReference type="EMBL" id="CH981526">
    <property type="protein sequence ID" value="EDK44512.1"/>
    <property type="molecule type" value="Genomic_DNA"/>
</dbReference>
<dbReference type="PANTHER" id="PTHR37781">
    <property type="entry name" value="TFIIH COMPLEX SUBUNIT"/>
    <property type="match status" value="1"/>
</dbReference>
<name>A5DZA4_LODEL</name>
<reference evidence="2 3" key="1">
    <citation type="journal article" date="2009" name="Nature">
        <title>Evolution of pathogenicity and sexual reproduction in eight Candida genomes.</title>
        <authorList>
            <person name="Butler G."/>
            <person name="Rasmussen M.D."/>
            <person name="Lin M.F."/>
            <person name="Santos M.A."/>
            <person name="Sakthikumar S."/>
            <person name="Munro C.A."/>
            <person name="Rheinbay E."/>
            <person name="Grabherr M."/>
            <person name="Forche A."/>
            <person name="Reedy J.L."/>
            <person name="Agrafioti I."/>
            <person name="Arnaud M.B."/>
            <person name="Bates S."/>
            <person name="Brown A.J."/>
            <person name="Brunke S."/>
            <person name="Costanzo M.C."/>
            <person name="Fitzpatrick D.A."/>
            <person name="de Groot P.W."/>
            <person name="Harris D."/>
            <person name="Hoyer L.L."/>
            <person name="Hube B."/>
            <person name="Klis F.M."/>
            <person name="Kodira C."/>
            <person name="Lennard N."/>
            <person name="Logue M.E."/>
            <person name="Martin R."/>
            <person name="Neiman A.M."/>
            <person name="Nikolaou E."/>
            <person name="Quail M.A."/>
            <person name="Quinn J."/>
            <person name="Santos M.C."/>
            <person name="Schmitzberger F.F."/>
            <person name="Sherlock G."/>
            <person name="Shah P."/>
            <person name="Silverstein K.A."/>
            <person name="Skrzypek M.S."/>
            <person name="Soll D."/>
            <person name="Staggs R."/>
            <person name="Stansfield I."/>
            <person name="Stumpf M.P."/>
            <person name="Sudbery P.E."/>
            <person name="Srikantha T."/>
            <person name="Zeng Q."/>
            <person name="Berman J."/>
            <person name="Berriman M."/>
            <person name="Heitman J."/>
            <person name="Gow N.A."/>
            <person name="Lorenz M.C."/>
            <person name="Birren B.W."/>
            <person name="Kellis M."/>
            <person name="Cuomo C.A."/>
        </authorList>
    </citation>
    <scope>NUCLEOTIDE SEQUENCE [LARGE SCALE GENOMIC DNA]</scope>
    <source>
        <strain evidence="3">ATCC 11503 / BCRC 21390 / CBS 2605 / JCM 1781 / NBRC 1676 / NRRL YB-4239</strain>
    </source>
</reference>
<feature type="compositionally biased region" description="Low complexity" evidence="1">
    <location>
        <begin position="44"/>
        <end position="67"/>
    </location>
</feature>
<dbReference type="InParanoid" id="A5DZA4"/>
<dbReference type="OrthoDB" id="2567806at2759"/>
<gene>
    <name evidence="2" type="ORF">LELG_02691</name>
</gene>
<feature type="region of interest" description="Disordered" evidence="1">
    <location>
        <begin position="1"/>
        <end position="71"/>
    </location>
</feature>
<dbReference type="STRING" id="379508.A5DZA4"/>
<protein>
    <submittedName>
        <fullName evidence="2">Uncharacterized protein</fullName>
    </submittedName>
</protein>
<evidence type="ECO:0000313" key="2">
    <source>
        <dbReference type="EMBL" id="EDK44512.1"/>
    </source>
</evidence>
<dbReference type="PANTHER" id="PTHR37781:SF1">
    <property type="entry name" value="ADR380WP"/>
    <property type="match status" value="1"/>
</dbReference>
<dbReference type="Proteomes" id="UP000001996">
    <property type="component" value="Unassembled WGS sequence"/>
</dbReference>
<dbReference type="VEuPathDB" id="FungiDB:LELG_02691"/>
<dbReference type="OMA" id="DFIWYSI"/>
<dbReference type="AlphaFoldDB" id="A5DZA4"/>
<evidence type="ECO:0000256" key="1">
    <source>
        <dbReference type="SAM" id="MobiDB-lite"/>
    </source>
</evidence>
<dbReference type="Pfam" id="PF17110">
    <property type="entry name" value="TFB6"/>
    <property type="match status" value="1"/>
</dbReference>
<dbReference type="InterPro" id="IPR031349">
    <property type="entry name" value="Tfb6"/>
</dbReference>
<dbReference type="KEGG" id="lel:PVL30_003538"/>